<organism evidence="3">
    <name type="scientific">Schistosoma curassoni</name>
    <dbReference type="NCBI Taxonomy" id="6186"/>
    <lineage>
        <taxon>Eukaryota</taxon>
        <taxon>Metazoa</taxon>
        <taxon>Spiralia</taxon>
        <taxon>Lophotrochozoa</taxon>
        <taxon>Platyhelminthes</taxon>
        <taxon>Trematoda</taxon>
        <taxon>Digenea</taxon>
        <taxon>Strigeidida</taxon>
        <taxon>Schistosomatoidea</taxon>
        <taxon>Schistosomatidae</taxon>
        <taxon>Schistosoma</taxon>
    </lineage>
</organism>
<dbReference type="Proteomes" id="UP000279833">
    <property type="component" value="Unassembled WGS sequence"/>
</dbReference>
<evidence type="ECO:0000313" key="3">
    <source>
        <dbReference type="WBParaSite" id="SCUD_0001914901-mRNA-1"/>
    </source>
</evidence>
<gene>
    <name evidence="1" type="ORF">SCUD_LOCUS19147</name>
</gene>
<accession>A0A183KVQ3</accession>
<reference evidence="1 2" key="2">
    <citation type="submission" date="2018-11" db="EMBL/GenBank/DDBJ databases">
        <authorList>
            <consortium name="Pathogen Informatics"/>
        </authorList>
    </citation>
    <scope>NUCLEOTIDE SEQUENCE [LARGE SCALE GENOMIC DNA]</scope>
    <source>
        <strain evidence="1">Dakar</strain>
        <strain evidence="2">Dakar, Senegal</strain>
    </source>
</reference>
<dbReference type="EMBL" id="UZAK01042022">
    <property type="protein sequence ID" value="VDP68163.1"/>
    <property type="molecule type" value="Genomic_DNA"/>
</dbReference>
<name>A0A183KVQ3_9TREM</name>
<dbReference type="WBParaSite" id="SCUD_0001914901-mRNA-1">
    <property type="protein sequence ID" value="SCUD_0001914901-mRNA-1"/>
    <property type="gene ID" value="SCUD_0001914901"/>
</dbReference>
<protein>
    <submittedName>
        <fullName evidence="3">Peptidase M13 N-terminal domain-containing protein</fullName>
    </submittedName>
</protein>
<evidence type="ECO:0000313" key="1">
    <source>
        <dbReference type="EMBL" id="VDP68163.1"/>
    </source>
</evidence>
<dbReference type="AlphaFoldDB" id="A0A183KVQ3"/>
<proteinExistence type="predicted"/>
<evidence type="ECO:0000313" key="2">
    <source>
        <dbReference type="Proteomes" id="UP000279833"/>
    </source>
</evidence>
<keyword evidence="2" id="KW-1185">Reference proteome</keyword>
<reference evidence="3" key="1">
    <citation type="submission" date="2016-06" db="UniProtKB">
        <authorList>
            <consortium name="WormBaseParasite"/>
        </authorList>
    </citation>
    <scope>IDENTIFICATION</scope>
</reference>
<sequence length="78" mass="9164">MNFNTPLSLLSSIKESIHEMNWIRKDKTTQFFKHTSWKVSNLSQLNIITKEPTNNELYDNNNNNNNTLTTILNHELIC</sequence>